<dbReference type="EMBL" id="FQUU01000001">
    <property type="protein sequence ID" value="SHE34557.1"/>
    <property type="molecule type" value="Genomic_DNA"/>
</dbReference>
<name>A0A1M4SRE9_9BACT</name>
<dbReference type="OrthoDB" id="1521937at2"/>
<reference evidence="2 3" key="1">
    <citation type="submission" date="2016-11" db="EMBL/GenBank/DDBJ databases">
        <authorList>
            <person name="Jaros S."/>
            <person name="Januszkiewicz K."/>
            <person name="Wedrychowicz H."/>
        </authorList>
    </citation>
    <scope>NUCLEOTIDE SEQUENCE [LARGE SCALE GENOMIC DNA]</scope>
    <source>
        <strain evidence="2 3">DSM 18119</strain>
    </source>
</reference>
<feature type="signal peptide" evidence="1">
    <location>
        <begin position="1"/>
        <end position="19"/>
    </location>
</feature>
<evidence type="ECO:0000256" key="1">
    <source>
        <dbReference type="SAM" id="SignalP"/>
    </source>
</evidence>
<keyword evidence="1" id="KW-0732">Signal</keyword>
<evidence type="ECO:0000313" key="3">
    <source>
        <dbReference type="Proteomes" id="UP000184048"/>
    </source>
</evidence>
<keyword evidence="3" id="KW-1185">Reference proteome</keyword>
<protein>
    <submittedName>
        <fullName evidence="2">Uncharacterized protein</fullName>
    </submittedName>
</protein>
<organism evidence="2 3">
    <name type="scientific">Flavisolibacter ginsengisoli DSM 18119</name>
    <dbReference type="NCBI Taxonomy" id="1121884"/>
    <lineage>
        <taxon>Bacteria</taxon>
        <taxon>Pseudomonadati</taxon>
        <taxon>Bacteroidota</taxon>
        <taxon>Chitinophagia</taxon>
        <taxon>Chitinophagales</taxon>
        <taxon>Chitinophagaceae</taxon>
        <taxon>Flavisolibacter</taxon>
    </lineage>
</organism>
<dbReference type="STRING" id="1121884.SAMN02745131_00199"/>
<gene>
    <name evidence="2" type="ORF">SAMN02745131_00199</name>
</gene>
<dbReference type="AlphaFoldDB" id="A0A1M4SRE9"/>
<proteinExistence type="predicted"/>
<evidence type="ECO:0000313" key="2">
    <source>
        <dbReference type="EMBL" id="SHE34557.1"/>
    </source>
</evidence>
<sequence length="114" mass="12716">MKTIVFFLIMSIFSTTAFAQAKPCKNATSHQTAQAFKCNKKTDVSSKEQAKTEVLKIYTCRMHPDVVLDKDGNCYECVKSTSVKIYTCRIHPDVVLDKDGNCYECAKTASAKGF</sequence>
<dbReference type="Proteomes" id="UP000184048">
    <property type="component" value="Unassembled WGS sequence"/>
</dbReference>
<dbReference type="RefSeq" id="WP_139256299.1">
    <property type="nucleotide sequence ID" value="NZ_FQUU01000001.1"/>
</dbReference>
<feature type="chain" id="PRO_5012499711" evidence="1">
    <location>
        <begin position="20"/>
        <end position="114"/>
    </location>
</feature>
<accession>A0A1M4SRE9</accession>